<organism evidence="1 2">
    <name type="scientific">Fusarium decemcellulare</name>
    <dbReference type="NCBI Taxonomy" id="57161"/>
    <lineage>
        <taxon>Eukaryota</taxon>
        <taxon>Fungi</taxon>
        <taxon>Dikarya</taxon>
        <taxon>Ascomycota</taxon>
        <taxon>Pezizomycotina</taxon>
        <taxon>Sordariomycetes</taxon>
        <taxon>Hypocreomycetidae</taxon>
        <taxon>Hypocreales</taxon>
        <taxon>Nectriaceae</taxon>
        <taxon>Fusarium</taxon>
        <taxon>Fusarium decemcellulare species complex</taxon>
    </lineage>
</organism>
<proteinExistence type="predicted"/>
<accession>A0ACC1S3R6</accession>
<dbReference type="EMBL" id="JANRMS010001056">
    <property type="protein sequence ID" value="KAJ3531493.1"/>
    <property type="molecule type" value="Genomic_DNA"/>
</dbReference>
<protein>
    <submittedName>
        <fullName evidence="1">Uncharacterized protein</fullName>
    </submittedName>
</protein>
<sequence>MRSFLARLTGTPRARVTIRPDYDYVFLSGHGEEAQGQFLQGKVILHLLKGERVKGVRLKMTGRILLADHKEEIDDAVKWESGEVLLHQWDPFFIDDQLSQPCSDGRTYEWPFELFIRGDQEESFRGCNRCGMTYRLEASTIHEHSSDTFQDFVPIQIIRCPPLSAYELMDPTTVQGRWSKKVEFNVSVGYQAIALGGLIPIDAQLAKLDPQVKLIRARFYLRECHTIRDKLATSVVTYQGERTVTQWPLDLDGTRQQWQWQQCLQLPKVVRDCSPDFNVCGISISHTLHFETTLLDSNGTQSEYETAMPISLFVSPELPVNGWGVFARGDEKITSESMSVLSEGIRIPPKYCNDHVGTEDYGRPPGTPPPVYSEF</sequence>
<comment type="caution">
    <text evidence="1">The sequence shown here is derived from an EMBL/GenBank/DDBJ whole genome shotgun (WGS) entry which is preliminary data.</text>
</comment>
<reference evidence="1" key="1">
    <citation type="submission" date="2022-08" db="EMBL/GenBank/DDBJ databases">
        <title>Genome Sequence of Fusarium decemcellulare.</title>
        <authorList>
            <person name="Buettner E."/>
        </authorList>
    </citation>
    <scope>NUCLEOTIDE SEQUENCE</scope>
    <source>
        <strain evidence="1">Babe19</strain>
    </source>
</reference>
<keyword evidence="2" id="KW-1185">Reference proteome</keyword>
<dbReference type="Proteomes" id="UP001148629">
    <property type="component" value="Unassembled WGS sequence"/>
</dbReference>
<gene>
    <name evidence="1" type="ORF">NM208_g8854</name>
</gene>
<evidence type="ECO:0000313" key="2">
    <source>
        <dbReference type="Proteomes" id="UP001148629"/>
    </source>
</evidence>
<name>A0ACC1S3R6_9HYPO</name>
<evidence type="ECO:0000313" key="1">
    <source>
        <dbReference type="EMBL" id="KAJ3531493.1"/>
    </source>
</evidence>